<evidence type="ECO:0000313" key="5">
    <source>
        <dbReference type="EMBL" id="SPD60633.1"/>
    </source>
</evidence>
<dbReference type="CDD" id="cd05374">
    <property type="entry name" value="17beta-HSD-like_SDR_c"/>
    <property type="match status" value="1"/>
</dbReference>
<evidence type="ECO:0000256" key="2">
    <source>
        <dbReference type="ARBA" id="ARBA00023002"/>
    </source>
</evidence>
<dbReference type="EMBL" id="LT984807">
    <property type="protein sequence ID" value="SPD60633.1"/>
    <property type="molecule type" value="Genomic_DNA"/>
</dbReference>
<dbReference type="Gene3D" id="3.40.50.720">
    <property type="entry name" value="NAD(P)-binding Rossmann-like Domain"/>
    <property type="match status" value="1"/>
</dbReference>
<proteinExistence type="inferred from homology"/>
<sequence length="293" mass="31420">MQQSDNFGERVTHLDVCKKKADYLISTIRLAFTIVPSVSITPSEHELKTVLITGSSSGYGLETARHFLANGWKVIATMRTPRSDLLPASDNLHVLRLDVTQPESIDRALEAAGPIDVLVNNAGIGLFGAFEATPMSTVREIFETNTFGVMAMCQAVIPQFRERRAGTIVNVTSSATLAPFPLVAVYTASKTAIQGFTASLEHELQALGVRVKLVEPGYGPSTSFTANGQQRMQGLITKPYEPLAHEVFEGFSQLSAVTAATDVAEGVWDAANDSSDRLHFPAGADAVALARAV</sequence>
<evidence type="ECO:0000256" key="3">
    <source>
        <dbReference type="RuleBase" id="RU000363"/>
    </source>
</evidence>
<dbReference type="PRINTS" id="PR00080">
    <property type="entry name" value="SDRFAMILY"/>
</dbReference>
<dbReference type="PANTHER" id="PTHR43976">
    <property type="entry name" value="SHORT CHAIN DEHYDROGENASE"/>
    <property type="match status" value="1"/>
</dbReference>
<geneLocation type="plasmid" evidence="5">
    <name>II</name>
</geneLocation>
<accession>A0A375HT76</accession>
<evidence type="ECO:0000313" key="6">
    <source>
        <dbReference type="Proteomes" id="UP000255168"/>
    </source>
</evidence>
<dbReference type="InterPro" id="IPR002347">
    <property type="entry name" value="SDR_fam"/>
</dbReference>
<evidence type="ECO:0000313" key="4">
    <source>
        <dbReference type="EMBL" id="SOZ40025.1"/>
    </source>
</evidence>
<dbReference type="SUPFAM" id="SSF51735">
    <property type="entry name" value="NAD(P)-binding Rossmann-fold domains"/>
    <property type="match status" value="1"/>
</dbReference>
<dbReference type="InterPro" id="IPR051911">
    <property type="entry name" value="SDR_oxidoreductase"/>
</dbReference>
<comment type="similarity">
    <text evidence="1 3">Belongs to the short-chain dehydrogenases/reductases (SDR) family.</text>
</comment>
<dbReference type="EMBL" id="OFTC01000046">
    <property type="protein sequence ID" value="SOZ40025.1"/>
    <property type="molecule type" value="Genomic_DNA"/>
</dbReference>
<dbReference type="PRINTS" id="PR00081">
    <property type="entry name" value="GDHRDH"/>
</dbReference>
<dbReference type="GO" id="GO:0016491">
    <property type="term" value="F:oxidoreductase activity"/>
    <property type="evidence" value="ECO:0007669"/>
    <property type="project" value="UniProtKB-KW"/>
</dbReference>
<dbReference type="AlphaFoldDB" id="A0A375HT76"/>
<geneLocation type="plasmid" evidence="6">
    <name>ii</name>
</geneLocation>
<dbReference type="PANTHER" id="PTHR43976:SF16">
    <property type="entry name" value="SHORT-CHAIN DEHYDROGENASE_REDUCTASE FAMILY PROTEIN"/>
    <property type="match status" value="1"/>
</dbReference>
<dbReference type="Proteomes" id="UP000256710">
    <property type="component" value="Unassembled WGS sequence"/>
</dbReference>
<keyword evidence="7" id="KW-1185">Reference proteome</keyword>
<dbReference type="InterPro" id="IPR036291">
    <property type="entry name" value="NAD(P)-bd_dom_sf"/>
</dbReference>
<dbReference type="Pfam" id="PF00106">
    <property type="entry name" value="adh_short"/>
    <property type="match status" value="1"/>
</dbReference>
<organism evidence="5 6">
    <name type="scientific">Cupriavidus neocaledonicus</name>
    <dbReference type="NCBI Taxonomy" id="1040979"/>
    <lineage>
        <taxon>Bacteria</taxon>
        <taxon>Pseudomonadati</taxon>
        <taxon>Pseudomonadota</taxon>
        <taxon>Betaproteobacteria</taxon>
        <taxon>Burkholderiales</taxon>
        <taxon>Burkholderiaceae</taxon>
        <taxon>Cupriavidus</taxon>
    </lineage>
</organism>
<evidence type="ECO:0000313" key="7">
    <source>
        <dbReference type="Proteomes" id="UP000256710"/>
    </source>
</evidence>
<evidence type="ECO:0000256" key="1">
    <source>
        <dbReference type="ARBA" id="ARBA00006484"/>
    </source>
</evidence>
<protein>
    <submittedName>
        <fullName evidence="5">Dehydrogenase</fullName>
    </submittedName>
</protein>
<gene>
    <name evidence="4" type="ORF">CBM2605_B70020</name>
    <name evidence="5" type="ORF">CBM2607_MP21291</name>
</gene>
<name>A0A375HT76_9BURK</name>
<keyword evidence="5" id="KW-0614">Plasmid</keyword>
<reference evidence="6 7" key="1">
    <citation type="submission" date="2018-01" db="EMBL/GenBank/DDBJ databases">
        <authorList>
            <person name="Clerissi C."/>
        </authorList>
    </citation>
    <scope>NUCLEOTIDE SEQUENCE [LARGE SCALE GENOMIC DNA]</scope>
    <source>
        <strain evidence="4">Cupriavidus taiwanensis STM 6082</strain>
        <strain evidence="5">Cupriavidus taiwanensis STM 6160</strain>
        <plasmid evidence="5">II</plasmid>
        <plasmid evidence="6">ii</plasmid>
    </source>
</reference>
<dbReference type="Proteomes" id="UP000255168">
    <property type="component" value="Plasmid II"/>
</dbReference>
<keyword evidence="2" id="KW-0560">Oxidoreductase</keyword>